<dbReference type="STRING" id="1077348.A0A2G8SC59"/>
<dbReference type="OrthoDB" id="10006285at2759"/>
<keyword evidence="3" id="KW-1185">Reference proteome</keyword>
<name>A0A2G8SC59_9APHY</name>
<feature type="chain" id="PRO_5013587209" description="3-carboxymuconate cyclase" evidence="1">
    <location>
        <begin position="21"/>
        <end position="419"/>
    </location>
</feature>
<dbReference type="SUPFAM" id="SSF50956">
    <property type="entry name" value="Thermostable phytase (3-phytase)"/>
    <property type="match status" value="1"/>
</dbReference>
<dbReference type="AlphaFoldDB" id="A0A2G8SC59"/>
<dbReference type="EMBL" id="AYKW01000012">
    <property type="protein sequence ID" value="PIL31344.1"/>
    <property type="molecule type" value="Genomic_DNA"/>
</dbReference>
<proteinExistence type="predicted"/>
<reference evidence="2 3" key="1">
    <citation type="journal article" date="2015" name="Sci. Rep.">
        <title>Chromosome-level genome map provides insights into diverse defense mechanisms in the medicinal fungus Ganoderma sinense.</title>
        <authorList>
            <person name="Zhu Y."/>
            <person name="Xu J."/>
            <person name="Sun C."/>
            <person name="Zhou S."/>
            <person name="Xu H."/>
            <person name="Nelson D.R."/>
            <person name="Qian J."/>
            <person name="Song J."/>
            <person name="Luo H."/>
            <person name="Xiang L."/>
            <person name="Li Y."/>
            <person name="Xu Z."/>
            <person name="Ji A."/>
            <person name="Wang L."/>
            <person name="Lu S."/>
            <person name="Hayward A."/>
            <person name="Sun W."/>
            <person name="Li X."/>
            <person name="Schwartz D.C."/>
            <person name="Wang Y."/>
            <person name="Chen S."/>
        </authorList>
    </citation>
    <scope>NUCLEOTIDE SEQUENCE [LARGE SCALE GENOMIC DNA]</scope>
    <source>
        <strain evidence="2 3">ZZ0214-1</strain>
    </source>
</reference>
<evidence type="ECO:0000313" key="2">
    <source>
        <dbReference type="EMBL" id="PIL31344.1"/>
    </source>
</evidence>
<protein>
    <recommendedName>
        <fullName evidence="4">3-carboxymuconate cyclase</fullName>
    </recommendedName>
</protein>
<comment type="caution">
    <text evidence="2">The sequence shown here is derived from an EMBL/GenBank/DDBJ whole genome shotgun (WGS) entry which is preliminary data.</text>
</comment>
<sequence>MYFSAAVITSVLGVSSLVSALPMQSRANKTTPKGTKMMTSETKLDAAGAAYFITNEGDRNLVVAASINSDGTLNLDRAVVTHGSGAHGITDPNGPDALFSQGAIKASAKGQVLATVNAGSNTVSLFSINPKTPTEISLIGNPVSSGGEFPMSLAFNADGTRLCTLNGGSVNGVACFTVNKKTGLSPIANSVRSLNLNQTTPATGPAGSASHIIFSEDGKQLMASVKGVPPTPGFIALFDVKDDGSLSADFKKVAPPGNGALPFSMTLIPGKNAVLSTDPAVGFDVFDLSGNSSSAVKINGQSATCWSSLSKKTGNFYLTDIGTSIVTEVKVDNNLKASIVAQYNQTKNSATIDNDVATINGKDFLYVLAPNTTSIEILSLESAGNAKHISTLDIAGPTKAAGITISQFNLQGMTTFVTQ</sequence>
<feature type="signal peptide" evidence="1">
    <location>
        <begin position="1"/>
        <end position="20"/>
    </location>
</feature>
<evidence type="ECO:0008006" key="4">
    <source>
        <dbReference type="Google" id="ProtNLM"/>
    </source>
</evidence>
<dbReference type="Pfam" id="PF10282">
    <property type="entry name" value="Lactonase"/>
    <property type="match status" value="1"/>
</dbReference>
<keyword evidence="1" id="KW-0732">Signal</keyword>
<organism evidence="2 3">
    <name type="scientific">Ganoderma sinense ZZ0214-1</name>
    <dbReference type="NCBI Taxonomy" id="1077348"/>
    <lineage>
        <taxon>Eukaryota</taxon>
        <taxon>Fungi</taxon>
        <taxon>Dikarya</taxon>
        <taxon>Basidiomycota</taxon>
        <taxon>Agaricomycotina</taxon>
        <taxon>Agaricomycetes</taxon>
        <taxon>Polyporales</taxon>
        <taxon>Polyporaceae</taxon>
        <taxon>Ganoderma</taxon>
    </lineage>
</organism>
<dbReference type="Proteomes" id="UP000230002">
    <property type="component" value="Unassembled WGS sequence"/>
</dbReference>
<evidence type="ECO:0000256" key="1">
    <source>
        <dbReference type="SAM" id="SignalP"/>
    </source>
</evidence>
<gene>
    <name evidence="2" type="ORF">GSI_06042</name>
</gene>
<accession>A0A2G8SC59</accession>
<dbReference type="InterPro" id="IPR015943">
    <property type="entry name" value="WD40/YVTN_repeat-like_dom_sf"/>
</dbReference>
<dbReference type="InterPro" id="IPR019405">
    <property type="entry name" value="Lactonase_7-beta_prop"/>
</dbReference>
<evidence type="ECO:0000313" key="3">
    <source>
        <dbReference type="Proteomes" id="UP000230002"/>
    </source>
</evidence>
<dbReference type="Gene3D" id="2.130.10.10">
    <property type="entry name" value="YVTN repeat-like/Quinoprotein amine dehydrogenase"/>
    <property type="match status" value="1"/>
</dbReference>